<name>A0A834CAA3_ORYME</name>
<comment type="caution">
    <text evidence="2">The sequence shown here is derived from an EMBL/GenBank/DDBJ whole genome shotgun (WGS) entry which is preliminary data.</text>
</comment>
<feature type="region of interest" description="Disordered" evidence="1">
    <location>
        <begin position="1"/>
        <end position="34"/>
    </location>
</feature>
<evidence type="ECO:0000313" key="3">
    <source>
        <dbReference type="Proteomes" id="UP000646548"/>
    </source>
</evidence>
<dbReference type="Proteomes" id="UP000646548">
    <property type="component" value="Unassembled WGS sequence"/>
</dbReference>
<organism evidence="2 3">
    <name type="scientific">Oryzias melastigma</name>
    <name type="common">Marine medaka</name>
    <dbReference type="NCBI Taxonomy" id="30732"/>
    <lineage>
        <taxon>Eukaryota</taxon>
        <taxon>Metazoa</taxon>
        <taxon>Chordata</taxon>
        <taxon>Craniata</taxon>
        <taxon>Vertebrata</taxon>
        <taxon>Euteleostomi</taxon>
        <taxon>Actinopterygii</taxon>
        <taxon>Neopterygii</taxon>
        <taxon>Teleostei</taxon>
        <taxon>Neoteleostei</taxon>
        <taxon>Acanthomorphata</taxon>
        <taxon>Ovalentaria</taxon>
        <taxon>Atherinomorphae</taxon>
        <taxon>Beloniformes</taxon>
        <taxon>Adrianichthyidae</taxon>
        <taxon>Oryziinae</taxon>
        <taxon>Oryzias</taxon>
    </lineage>
</organism>
<evidence type="ECO:0000256" key="1">
    <source>
        <dbReference type="SAM" id="MobiDB-lite"/>
    </source>
</evidence>
<sequence length="71" mass="7615">MDSRPPAPPALDSEKRRCSPGSTSPEAFRSEGGGLMDLLFGSAPSSRLKILEMMKSKPSCFSEDSVPKSKL</sequence>
<dbReference type="EMBL" id="WKFB01000404">
    <property type="protein sequence ID" value="KAF6724059.1"/>
    <property type="molecule type" value="Genomic_DNA"/>
</dbReference>
<evidence type="ECO:0000313" key="2">
    <source>
        <dbReference type="EMBL" id="KAF6724059.1"/>
    </source>
</evidence>
<proteinExistence type="predicted"/>
<reference evidence="2" key="1">
    <citation type="journal article" name="BMC Genomics">
        <title>Long-read sequencing and de novo genome assembly of marine medaka (Oryzias melastigma).</title>
        <authorList>
            <person name="Liang P."/>
            <person name="Saqib H.S.A."/>
            <person name="Ni X."/>
            <person name="Shen Y."/>
        </authorList>
    </citation>
    <scope>NUCLEOTIDE SEQUENCE</scope>
    <source>
        <strain evidence="2">Bigg-433</strain>
    </source>
</reference>
<dbReference type="AlphaFoldDB" id="A0A834CAA3"/>
<accession>A0A834CAA3</accession>
<gene>
    <name evidence="2" type="ORF">FQA47_003503</name>
</gene>
<protein>
    <submittedName>
        <fullName evidence="2">Uncharacterized protein</fullName>
    </submittedName>
</protein>